<gene>
    <name evidence="1" type="ORF">H4Q32_022827</name>
</gene>
<proteinExistence type="predicted"/>
<evidence type="ECO:0000313" key="2">
    <source>
        <dbReference type="Proteomes" id="UP000830375"/>
    </source>
</evidence>
<name>A0ABQ8MSB3_LABRO</name>
<keyword evidence="2" id="KW-1185">Reference proteome</keyword>
<dbReference type="Proteomes" id="UP000830375">
    <property type="component" value="Unassembled WGS sequence"/>
</dbReference>
<reference evidence="1 2" key="1">
    <citation type="submission" date="2022-01" db="EMBL/GenBank/DDBJ databases">
        <title>A high-quality chromosome-level genome assembly of rohu carp, Labeo rohita.</title>
        <authorList>
            <person name="Arick M.A. II"/>
            <person name="Hsu C.-Y."/>
            <person name="Magbanua Z."/>
            <person name="Pechanova O."/>
            <person name="Grover C."/>
            <person name="Miller E."/>
            <person name="Thrash A."/>
            <person name="Ezzel L."/>
            <person name="Alam S."/>
            <person name="Benzie J."/>
            <person name="Hamilton M."/>
            <person name="Karsi A."/>
            <person name="Lawrence M.L."/>
            <person name="Peterson D.G."/>
        </authorList>
    </citation>
    <scope>NUCLEOTIDE SEQUENCE [LARGE SCALE GENOMIC DNA]</scope>
    <source>
        <strain evidence="2">BAU-BD-2019</strain>
        <tissue evidence="1">Blood</tissue>
    </source>
</reference>
<accession>A0ABQ8MSB3</accession>
<evidence type="ECO:0000313" key="1">
    <source>
        <dbReference type="EMBL" id="KAI2665740.1"/>
    </source>
</evidence>
<protein>
    <submittedName>
        <fullName evidence="1">Anoctamin-8</fullName>
    </submittedName>
</protein>
<dbReference type="EMBL" id="JACTAM010000004">
    <property type="protein sequence ID" value="KAI2665740.1"/>
    <property type="molecule type" value="Genomic_DNA"/>
</dbReference>
<organism evidence="1 2">
    <name type="scientific">Labeo rohita</name>
    <name type="common">Indian major carp</name>
    <name type="synonym">Cyprinus rohita</name>
    <dbReference type="NCBI Taxonomy" id="84645"/>
    <lineage>
        <taxon>Eukaryota</taxon>
        <taxon>Metazoa</taxon>
        <taxon>Chordata</taxon>
        <taxon>Craniata</taxon>
        <taxon>Vertebrata</taxon>
        <taxon>Euteleostomi</taxon>
        <taxon>Actinopterygii</taxon>
        <taxon>Neopterygii</taxon>
        <taxon>Teleostei</taxon>
        <taxon>Ostariophysi</taxon>
        <taxon>Cypriniformes</taxon>
        <taxon>Cyprinidae</taxon>
        <taxon>Labeoninae</taxon>
        <taxon>Labeonini</taxon>
        <taxon>Labeo</taxon>
    </lineage>
</organism>
<sequence>MFSLVGFVESHEVELLPAICVENGQCYCPNSLRVVTLHQAIKNKMAPNYRYEEGRRKVKEAETWSDLQSDAEMSGQKPPRWKMYGYLFSTSLNRKSVGIGPPGGCLLDSEEESAQLLPPAPTVNLPAVIPNNTLPPVPTSILPTAAPPAPQGTYTEMLQSCHDFFLNSLKTVFFYSTAGLSDVAPQQSSEPGWSNSDFHSVILLHVYWLLHCKKSNLQIVNSV</sequence>
<comment type="caution">
    <text evidence="1">The sequence shown here is derived from an EMBL/GenBank/DDBJ whole genome shotgun (WGS) entry which is preliminary data.</text>
</comment>